<evidence type="ECO:0000313" key="2">
    <source>
        <dbReference type="Proteomes" id="UP000001591"/>
    </source>
</evidence>
<accession>B6IPY6</accession>
<dbReference type="KEGG" id="rce:RC1_0073"/>
<sequence>MQKSPKLNVRRYLPSKDFVSNLREIRAFRGAYYGNNLLESLEMAGLLRPKLRLRWPDPVARRMWLEGHSDVGSMQEAVEPDGPRWGAAVRLENSLFRTTHPGVYGDIPHPFDEPDPAFVEFLQRPAQQVYQSHQDRRVSVANEKYPELFADCNVRDFYSGWQVLVAAEFADIGIHFRLNMADAEAARRARHAVFDGRRPADTWREITAPTRALNGFQSHEAALDAVVWSEEEADHALGRILRDHGGGRFWLTEDQAKAYHQAQIEAARKAQEHYGVQSPAILELCKFLAERWSDWEFEGRTLIAHAYKVYLAAAIRMLRMAAGMAFDDIKESVGCQSGHREFTLDAVWPDWVRDQKDRLIRTLQPAVQRECPGAMTDDEIIAFADFIDQERQDAVFLRLESFERHAFGDVDARLAGMSSDLQGLTVAVEHVARAMGGSGDHLHEMFRNLWTGTEIEKLLKRNQNDVRRSIFSPSMNIEEKAEAYSSFKVMIEGWRSSCVAKAIAADLVTASKLRGAVHYAFPERDHLEMEKLFVAVLRAAALTHAHVRRSQQIKISGQAGLLPTEPASKEC</sequence>
<name>B6IPY6_RHOCS</name>
<evidence type="ECO:0000313" key="1">
    <source>
        <dbReference type="EMBL" id="ACI97522.1"/>
    </source>
</evidence>
<keyword evidence="2" id="KW-1185">Reference proteome</keyword>
<gene>
    <name evidence="1" type="ordered locus">RC1_0073</name>
</gene>
<dbReference type="EMBL" id="CP000613">
    <property type="protein sequence ID" value="ACI97522.1"/>
    <property type="molecule type" value="Genomic_DNA"/>
</dbReference>
<dbReference type="Proteomes" id="UP000001591">
    <property type="component" value="Chromosome"/>
</dbReference>
<dbReference type="RefSeq" id="WP_012565313.1">
    <property type="nucleotide sequence ID" value="NC_011420.2"/>
</dbReference>
<dbReference type="HOGENOM" id="CLU_477233_0_0_5"/>
<organism evidence="1 2">
    <name type="scientific">Rhodospirillum centenum (strain ATCC 51521 / SW)</name>
    <dbReference type="NCBI Taxonomy" id="414684"/>
    <lineage>
        <taxon>Bacteria</taxon>
        <taxon>Pseudomonadati</taxon>
        <taxon>Pseudomonadota</taxon>
        <taxon>Alphaproteobacteria</taxon>
        <taxon>Rhodospirillales</taxon>
        <taxon>Rhodospirillaceae</taxon>
        <taxon>Rhodospirillum</taxon>
    </lineage>
</organism>
<dbReference type="OrthoDB" id="8480321at2"/>
<protein>
    <submittedName>
        <fullName evidence="1">Uncharacterized protein</fullName>
    </submittedName>
</protein>
<dbReference type="STRING" id="414684.RC1_0073"/>
<proteinExistence type="predicted"/>
<reference evidence="1 2" key="1">
    <citation type="journal article" date="2010" name="BMC Genomics">
        <title>Metabolic flexibility revealed in the genome of the cyst-forming alpha-1 proteobacterium Rhodospirillum centenum.</title>
        <authorList>
            <person name="Lu Y.K."/>
            <person name="Marden J."/>
            <person name="Han M."/>
            <person name="Swingley W.D."/>
            <person name="Mastrian S.D."/>
            <person name="Chowdhury S.R."/>
            <person name="Hao J."/>
            <person name="Helmy T."/>
            <person name="Kim S."/>
            <person name="Kurdoglu A.A."/>
            <person name="Matthies H.J."/>
            <person name="Rollo D."/>
            <person name="Stothard P."/>
            <person name="Blankenship R.E."/>
            <person name="Bauer C.E."/>
            <person name="Touchman J.W."/>
        </authorList>
    </citation>
    <scope>NUCLEOTIDE SEQUENCE [LARGE SCALE GENOMIC DNA]</scope>
    <source>
        <strain evidence="2">ATCC 51521 / SW</strain>
    </source>
</reference>
<dbReference type="AlphaFoldDB" id="B6IPY6"/>